<dbReference type="EMBL" id="VSRR010099809">
    <property type="protein sequence ID" value="MPC94767.1"/>
    <property type="molecule type" value="Genomic_DNA"/>
</dbReference>
<dbReference type="Proteomes" id="UP000324222">
    <property type="component" value="Unassembled WGS sequence"/>
</dbReference>
<comment type="caution">
    <text evidence="1">The sequence shown here is derived from an EMBL/GenBank/DDBJ whole genome shotgun (WGS) entry which is preliminary data.</text>
</comment>
<gene>
    <name evidence="1" type="ORF">E2C01_089951</name>
</gene>
<keyword evidence="2" id="KW-1185">Reference proteome</keyword>
<name>A0A5B7JNT6_PORTR</name>
<organism evidence="1 2">
    <name type="scientific">Portunus trituberculatus</name>
    <name type="common">Swimming crab</name>
    <name type="synonym">Neptunus trituberculatus</name>
    <dbReference type="NCBI Taxonomy" id="210409"/>
    <lineage>
        <taxon>Eukaryota</taxon>
        <taxon>Metazoa</taxon>
        <taxon>Ecdysozoa</taxon>
        <taxon>Arthropoda</taxon>
        <taxon>Crustacea</taxon>
        <taxon>Multicrustacea</taxon>
        <taxon>Malacostraca</taxon>
        <taxon>Eumalacostraca</taxon>
        <taxon>Eucarida</taxon>
        <taxon>Decapoda</taxon>
        <taxon>Pleocyemata</taxon>
        <taxon>Brachyura</taxon>
        <taxon>Eubrachyura</taxon>
        <taxon>Portunoidea</taxon>
        <taxon>Portunidae</taxon>
        <taxon>Portuninae</taxon>
        <taxon>Portunus</taxon>
    </lineage>
</organism>
<protein>
    <submittedName>
        <fullName evidence="1">Uncharacterized protein</fullName>
    </submittedName>
</protein>
<accession>A0A5B7JNT6</accession>
<evidence type="ECO:0000313" key="2">
    <source>
        <dbReference type="Proteomes" id="UP000324222"/>
    </source>
</evidence>
<reference evidence="1 2" key="1">
    <citation type="submission" date="2019-05" db="EMBL/GenBank/DDBJ databases">
        <title>Another draft genome of Portunus trituberculatus and its Hox gene families provides insights of decapod evolution.</title>
        <authorList>
            <person name="Jeong J.-H."/>
            <person name="Song I."/>
            <person name="Kim S."/>
            <person name="Choi T."/>
            <person name="Kim D."/>
            <person name="Ryu S."/>
            <person name="Kim W."/>
        </authorList>
    </citation>
    <scope>NUCLEOTIDE SEQUENCE [LARGE SCALE GENOMIC DNA]</scope>
    <source>
        <tissue evidence="1">Muscle</tissue>
    </source>
</reference>
<proteinExistence type="predicted"/>
<sequence length="106" mass="11605">MAPRVPDEIDVFTAPHSRMKELVNIYTRKVGRVQGRQGRVWGGARRDRGREAGCGGCPCPTPALSLPPLSSDYPPPLACHSPHFTSHYPLLLPLTTLPPLASHYPL</sequence>
<dbReference type="AlphaFoldDB" id="A0A5B7JNT6"/>
<evidence type="ECO:0000313" key="1">
    <source>
        <dbReference type="EMBL" id="MPC94767.1"/>
    </source>
</evidence>